<feature type="domain" description="PAS" evidence="14">
    <location>
        <begin position="365"/>
        <end position="436"/>
    </location>
</feature>
<dbReference type="SUPFAM" id="SSF52172">
    <property type="entry name" value="CheY-like"/>
    <property type="match status" value="1"/>
</dbReference>
<dbReference type="SMART" id="SM00388">
    <property type="entry name" value="HisKA"/>
    <property type="match status" value="1"/>
</dbReference>
<dbReference type="InterPro" id="IPR003594">
    <property type="entry name" value="HATPase_dom"/>
</dbReference>
<dbReference type="CDD" id="cd00156">
    <property type="entry name" value="REC"/>
    <property type="match status" value="1"/>
</dbReference>
<dbReference type="PROSITE" id="PS50112">
    <property type="entry name" value="PAS"/>
    <property type="match status" value="1"/>
</dbReference>
<dbReference type="SUPFAM" id="SSF47384">
    <property type="entry name" value="Homodimeric domain of signal transducing histidine kinase"/>
    <property type="match status" value="1"/>
</dbReference>
<dbReference type="Pfam" id="PF00989">
    <property type="entry name" value="PAS"/>
    <property type="match status" value="1"/>
</dbReference>
<reference evidence="15 16" key="1">
    <citation type="submission" date="2016-10" db="EMBL/GenBank/DDBJ databases">
        <authorList>
            <person name="de Groot N.N."/>
        </authorList>
    </citation>
    <scope>NUCLEOTIDE SEQUENCE [LARGE SCALE GENOMIC DNA]</scope>
    <source>
        <strain evidence="15 16">DSM 9990</strain>
    </source>
</reference>
<dbReference type="InterPro" id="IPR036097">
    <property type="entry name" value="HisK_dim/P_sf"/>
</dbReference>
<comment type="catalytic activity">
    <reaction evidence="1">
        <text>ATP + protein L-histidine = ADP + protein N-phospho-L-histidine.</text>
        <dbReference type="EC" id="2.7.13.3"/>
    </reaction>
</comment>
<dbReference type="GO" id="GO:0005524">
    <property type="term" value="F:ATP binding"/>
    <property type="evidence" value="ECO:0007669"/>
    <property type="project" value="UniProtKB-KW"/>
</dbReference>
<dbReference type="GO" id="GO:0000155">
    <property type="term" value="F:phosphorelay sensor kinase activity"/>
    <property type="evidence" value="ECO:0007669"/>
    <property type="project" value="InterPro"/>
</dbReference>
<dbReference type="SUPFAM" id="SSF55785">
    <property type="entry name" value="PYP-like sensor domain (PAS domain)"/>
    <property type="match status" value="1"/>
</dbReference>
<dbReference type="Gene3D" id="3.40.50.2300">
    <property type="match status" value="1"/>
</dbReference>
<dbReference type="EMBL" id="FOUU01000014">
    <property type="protein sequence ID" value="SFN08954.1"/>
    <property type="molecule type" value="Genomic_DNA"/>
</dbReference>
<dbReference type="PRINTS" id="PR00344">
    <property type="entry name" value="BCTRLSENSOR"/>
</dbReference>
<evidence type="ECO:0000256" key="11">
    <source>
        <dbReference type="SAM" id="Phobius"/>
    </source>
</evidence>
<evidence type="ECO:0000256" key="10">
    <source>
        <dbReference type="SAM" id="MobiDB-lite"/>
    </source>
</evidence>
<evidence type="ECO:0000256" key="4">
    <source>
        <dbReference type="ARBA" id="ARBA00022679"/>
    </source>
</evidence>
<dbReference type="InterPro" id="IPR001789">
    <property type="entry name" value="Sig_transdc_resp-reg_receiver"/>
</dbReference>
<evidence type="ECO:0000256" key="1">
    <source>
        <dbReference type="ARBA" id="ARBA00000085"/>
    </source>
</evidence>
<keyword evidence="16" id="KW-1185">Reference proteome</keyword>
<dbReference type="SMART" id="SM00448">
    <property type="entry name" value="REC"/>
    <property type="match status" value="1"/>
</dbReference>
<keyword evidence="11" id="KW-1133">Transmembrane helix</keyword>
<dbReference type="InterPro" id="IPR004358">
    <property type="entry name" value="Sig_transdc_His_kin-like_C"/>
</dbReference>
<dbReference type="InterPro" id="IPR013767">
    <property type="entry name" value="PAS_fold"/>
</dbReference>
<dbReference type="InterPro" id="IPR036890">
    <property type="entry name" value="HATPase_C_sf"/>
</dbReference>
<dbReference type="Pfam" id="PF02518">
    <property type="entry name" value="HATPase_c"/>
    <property type="match status" value="1"/>
</dbReference>
<feature type="compositionally biased region" description="Basic and acidic residues" evidence="10">
    <location>
        <begin position="730"/>
        <end position="752"/>
    </location>
</feature>
<accession>A0A1I4W5I9</accession>
<keyword evidence="4" id="KW-0808">Transferase</keyword>
<evidence type="ECO:0000256" key="8">
    <source>
        <dbReference type="ARBA" id="ARBA00023012"/>
    </source>
</evidence>
<dbReference type="AlphaFoldDB" id="A0A1I4W5I9"/>
<keyword evidence="7" id="KW-0067">ATP-binding</keyword>
<feature type="region of interest" description="Disordered" evidence="10">
    <location>
        <begin position="728"/>
        <end position="752"/>
    </location>
</feature>
<dbReference type="Gene3D" id="3.30.565.10">
    <property type="entry name" value="Histidine kinase-like ATPase, C-terminal domain"/>
    <property type="match status" value="1"/>
</dbReference>
<evidence type="ECO:0000256" key="7">
    <source>
        <dbReference type="ARBA" id="ARBA00022840"/>
    </source>
</evidence>
<feature type="domain" description="Response regulatory" evidence="13">
    <location>
        <begin position="757"/>
        <end position="873"/>
    </location>
</feature>
<evidence type="ECO:0000313" key="16">
    <source>
        <dbReference type="Proteomes" id="UP000199611"/>
    </source>
</evidence>
<keyword evidence="11" id="KW-0812">Transmembrane</keyword>
<feature type="transmembrane region" description="Helical" evidence="11">
    <location>
        <begin position="18"/>
        <end position="40"/>
    </location>
</feature>
<dbReference type="Gene3D" id="3.30.450.20">
    <property type="entry name" value="PAS domain"/>
    <property type="match status" value="1"/>
</dbReference>
<dbReference type="PANTHER" id="PTHR43065:SF42">
    <property type="entry name" value="TWO-COMPONENT SENSOR PPRA"/>
    <property type="match status" value="1"/>
</dbReference>
<dbReference type="PROSITE" id="PS50109">
    <property type="entry name" value="HIS_KIN"/>
    <property type="match status" value="1"/>
</dbReference>
<gene>
    <name evidence="15" type="ORF">SAMN05660836_02623</name>
</gene>
<keyword evidence="6" id="KW-0418">Kinase</keyword>
<evidence type="ECO:0000256" key="6">
    <source>
        <dbReference type="ARBA" id="ARBA00022777"/>
    </source>
</evidence>
<keyword evidence="11" id="KW-0472">Membrane</keyword>
<dbReference type="PROSITE" id="PS50110">
    <property type="entry name" value="RESPONSE_REGULATORY"/>
    <property type="match status" value="1"/>
</dbReference>
<dbReference type="SMART" id="SM00387">
    <property type="entry name" value="HATPase_c"/>
    <property type="match status" value="1"/>
</dbReference>
<evidence type="ECO:0000259" key="12">
    <source>
        <dbReference type="PROSITE" id="PS50109"/>
    </source>
</evidence>
<evidence type="ECO:0000256" key="3">
    <source>
        <dbReference type="ARBA" id="ARBA00022553"/>
    </source>
</evidence>
<dbReference type="InterPro" id="IPR011006">
    <property type="entry name" value="CheY-like_superfamily"/>
</dbReference>
<dbReference type="OrthoDB" id="9761600at2"/>
<dbReference type="InterPro" id="IPR005467">
    <property type="entry name" value="His_kinase_dom"/>
</dbReference>
<feature type="domain" description="Histidine kinase" evidence="12">
    <location>
        <begin position="509"/>
        <end position="731"/>
    </location>
</feature>
<dbReference type="EC" id="2.7.13.3" evidence="2"/>
<evidence type="ECO:0000313" key="15">
    <source>
        <dbReference type="EMBL" id="SFN08954.1"/>
    </source>
</evidence>
<evidence type="ECO:0000259" key="14">
    <source>
        <dbReference type="PROSITE" id="PS50112"/>
    </source>
</evidence>
<dbReference type="InterPro" id="IPR003661">
    <property type="entry name" value="HisK_dim/P_dom"/>
</dbReference>
<keyword evidence="8" id="KW-0902">Two-component regulatory system</keyword>
<feature type="transmembrane region" description="Helical" evidence="11">
    <location>
        <begin position="245"/>
        <end position="264"/>
    </location>
</feature>
<dbReference type="RefSeq" id="WP_093396435.1">
    <property type="nucleotide sequence ID" value="NZ_FOUU01000014.1"/>
</dbReference>
<dbReference type="InterPro" id="IPR035965">
    <property type="entry name" value="PAS-like_dom_sf"/>
</dbReference>
<dbReference type="GO" id="GO:0006355">
    <property type="term" value="P:regulation of DNA-templated transcription"/>
    <property type="evidence" value="ECO:0007669"/>
    <property type="project" value="InterPro"/>
</dbReference>
<evidence type="ECO:0000259" key="13">
    <source>
        <dbReference type="PROSITE" id="PS50110"/>
    </source>
</evidence>
<keyword evidence="3 9" id="KW-0597">Phosphoprotein</keyword>
<dbReference type="Proteomes" id="UP000199611">
    <property type="component" value="Unassembled WGS sequence"/>
</dbReference>
<dbReference type="InterPro" id="IPR000014">
    <property type="entry name" value="PAS"/>
</dbReference>
<evidence type="ECO:0000256" key="5">
    <source>
        <dbReference type="ARBA" id="ARBA00022741"/>
    </source>
</evidence>
<proteinExistence type="predicted"/>
<dbReference type="CDD" id="cd00082">
    <property type="entry name" value="HisKA"/>
    <property type="match status" value="1"/>
</dbReference>
<dbReference type="NCBIfam" id="TIGR00229">
    <property type="entry name" value="sensory_box"/>
    <property type="match status" value="1"/>
</dbReference>
<dbReference type="SMART" id="SM00091">
    <property type="entry name" value="PAS"/>
    <property type="match status" value="1"/>
</dbReference>
<organism evidence="15 16">
    <name type="scientific">Thermodesulforhabdus norvegica</name>
    <dbReference type="NCBI Taxonomy" id="39841"/>
    <lineage>
        <taxon>Bacteria</taxon>
        <taxon>Pseudomonadati</taxon>
        <taxon>Thermodesulfobacteriota</taxon>
        <taxon>Syntrophobacteria</taxon>
        <taxon>Syntrophobacterales</taxon>
        <taxon>Thermodesulforhabdaceae</taxon>
        <taxon>Thermodesulforhabdus</taxon>
    </lineage>
</organism>
<dbReference type="STRING" id="39841.SAMN05660836_02623"/>
<dbReference type="CDD" id="cd00130">
    <property type="entry name" value="PAS"/>
    <property type="match status" value="1"/>
</dbReference>
<dbReference type="Pfam" id="PF00512">
    <property type="entry name" value="HisKA"/>
    <property type="match status" value="1"/>
</dbReference>
<keyword evidence="5" id="KW-0547">Nucleotide-binding</keyword>
<dbReference type="SUPFAM" id="SSF55874">
    <property type="entry name" value="ATPase domain of HSP90 chaperone/DNA topoisomerase II/histidine kinase"/>
    <property type="match status" value="1"/>
</dbReference>
<evidence type="ECO:0000256" key="2">
    <source>
        <dbReference type="ARBA" id="ARBA00012438"/>
    </source>
</evidence>
<feature type="transmembrane region" description="Helical" evidence="11">
    <location>
        <begin position="276"/>
        <end position="295"/>
    </location>
</feature>
<evidence type="ECO:0000256" key="9">
    <source>
        <dbReference type="PROSITE-ProRule" id="PRU00169"/>
    </source>
</evidence>
<name>A0A1I4W5I9_9BACT</name>
<sequence>MEGIQKRQTLESIVRKKLFANVFVPLILLSILANLIYFALAYKQFRRQHIILTTIGIGFLQEHINSICRLLASISGQSAEGDIEGYLYTNKFLEFQQVLRNVIIYDPANDRASRIYPVYSARVYGLPAVNHFSRLVKSRGLDGVCYVSPPYYSPYSGSVTVAFASRNGSDIVIGEAKLEQMLKINVLSHAFKDTLLFITDRFGNVIVHPDIKLVERRENFAHEAWFRSAKKDPRGVHIAIHQGRWYIIAGLTDAFSGWWCFAATPLSSILLPYLKMQLIILFACVTFCTAIFYLTRRWLLKTVVQPVENLAREVRSMTSTREDLLERVGEGESRYSSISEIDICFRTIASTVERLTLQEQALAESEERFRAIAEHAPVALGIFQDNVFIYSNTEAQRLTGYTPEELQNIEVWELVHPDYREQVKERILIRQTMKAAPIHYDALPVVVKDGDMKWFRVSVGSVEVSGRPAGLLVAVDVTSQVLAVREKFEYEKKFRHMQRLEAVGVLAGGIAHEFNNLLHGIVLNVDILKSRLRDRPEFKDYLENLYHLTRRGSKLVRGLLTYSRKQRADREIVSAHDEIRRIMTISRASFPKNIALEEHLDAEDDRIVAETGQVEQIVMNLVSNAKDAIGDRSGRIAVKTRRIFLDRPQTFGLSTQGFYLRIDVEDDGPGMAPHVKERIFDPFFTTKEVGRGTGLGLSVILGIVESLGGRIFCESEVGRGTTFTVLLPSAEKEATEKTEKDKEDREEGTSHETKPLSLLMIDDEEIFGSLVKEFFEQKGHKVHYYPRAESALEFLENSEEKPDLIILDLGLPGMGGRECLNILKTKYPDIPVIVASGYISHDVIKNYRAYGASACLSKPFTVDKLLETIREILPAFKG</sequence>
<protein>
    <recommendedName>
        <fullName evidence="2">histidine kinase</fullName>
        <ecNumber evidence="2">2.7.13.3</ecNumber>
    </recommendedName>
</protein>
<dbReference type="Pfam" id="PF00072">
    <property type="entry name" value="Response_reg"/>
    <property type="match status" value="1"/>
</dbReference>
<dbReference type="Gene3D" id="1.10.287.130">
    <property type="match status" value="1"/>
</dbReference>
<dbReference type="PANTHER" id="PTHR43065">
    <property type="entry name" value="SENSOR HISTIDINE KINASE"/>
    <property type="match status" value="1"/>
</dbReference>
<feature type="modified residue" description="4-aspartylphosphate" evidence="9">
    <location>
        <position position="808"/>
    </location>
</feature>